<dbReference type="CDD" id="cd13529">
    <property type="entry name" value="PBP2_transferrin"/>
    <property type="match status" value="1"/>
</dbReference>
<proteinExistence type="evidence at transcript level"/>
<dbReference type="PROSITE" id="PS51408">
    <property type="entry name" value="TRANSFERRIN_LIKE_4"/>
    <property type="match status" value="2"/>
</dbReference>
<gene>
    <name evidence="8" type="primary">Transferrin1</name>
</gene>
<feature type="disulfide bond" evidence="5">
    <location>
        <begin position="29"/>
        <end position="61"/>
    </location>
</feature>
<feature type="chain" id="PRO_5013387496" description="Transferrin" evidence="6">
    <location>
        <begin position="20"/>
        <end position="753"/>
    </location>
</feature>
<feature type="disulfide bond" evidence="5">
    <location>
        <begin position="188"/>
        <end position="214"/>
    </location>
</feature>
<evidence type="ECO:0000256" key="2">
    <source>
        <dbReference type="ARBA" id="ARBA00023157"/>
    </source>
</evidence>
<dbReference type="Gene3D" id="3.40.190.10">
    <property type="entry name" value="Periplasmic binding protein-like II"/>
    <property type="match status" value="3"/>
</dbReference>
<evidence type="ECO:0000256" key="5">
    <source>
        <dbReference type="PIRSR" id="PIRSR002549-4"/>
    </source>
</evidence>
<keyword evidence="3" id="KW-0479">Metal-binding</keyword>
<dbReference type="PIRSF" id="PIRSF002549">
    <property type="entry name" value="Transferrin"/>
    <property type="match status" value="1"/>
</dbReference>
<dbReference type="GO" id="GO:0005886">
    <property type="term" value="C:plasma membrane"/>
    <property type="evidence" value="ECO:0007669"/>
    <property type="project" value="TreeGrafter"/>
</dbReference>
<accession>A0A1V1FVP3</accession>
<sequence length="753" mass="83701">MKREGYILALILWVLIVCAENADTKYKICVTERHTSLADCQKLQENASKVICIRVSGATDCALKLERGEADFGIFTAEEAILMSKFDTQEQRVVFAEIRPTHLITEENFQFETVAIVEEEKFRGTLKDLKGMQFCHPGFNKPQRRTDRVLKHFERVVLKDNSPECIKSMGTAVEDELSALSSFFGNSCRPGEWAGEQYWNKNLKRKYPKLCELCDSKRDCSQNLHTNGNQNAALDCLTKGGGNVAYVENYYVKKYFHQVNGGYSDPPGYKYLCPNGSVQNIGSNERPCTWLQQPCDSIIAKDKETADKVSVILGTSVANVGKTRTSNPSMWKDVLARILYGNDNTLFKPPNKTSLKTFIQSGREIPETASTVLCHKPIKWCTTSELENNKCEWLCQAALIQGIVPELQCVQGTSHLDCFKKINMTEADIVGTNSDLGPIATHFFNLKTVAYQETVESGSFKVVAVVNYNLAATKMRELKDKKACFPEFAGLAWIAFVEAIRNSSESESKVCPYDDSAGTFFASICAPGSKDLLRGSEDIDLCALCHEAYANSDNSSYGANKSCDATAENKFYGDAGALRCLASGVADVAFINTYNLPMILQDMPGDFKNNYTIMCRNGSKVPLTTNPDDECALTVVTGGEVVARGNLSKDELRDFSLTLLKLDELFGIDGHFANMFNLYEPFNNTKDLLFRGEAFGFVTLSHVNEVARVDTYAFLKHKAEECKHPKKDSGAKGSEVVQKTALLLIVILNYLLF</sequence>
<comment type="function">
    <text evidence="3">Transferrins are iron binding transport proteins which bind Fe(3+) ion in association with the binding of an anion, usually bicarbonate.</text>
</comment>
<feature type="domain" description="Transferrin-like" evidence="7">
    <location>
        <begin position="26"/>
        <end position="374"/>
    </location>
</feature>
<keyword evidence="3" id="KW-0813">Transport</keyword>
<evidence type="ECO:0000259" key="7">
    <source>
        <dbReference type="PROSITE" id="PS51408"/>
    </source>
</evidence>
<feature type="disulfide bond" evidence="5">
    <location>
        <begin position="525"/>
        <end position="545"/>
    </location>
</feature>
<feature type="disulfide bond" evidence="5">
    <location>
        <begin position="135"/>
        <end position="236"/>
    </location>
</feature>
<feature type="disulfide bond" evidence="5">
    <location>
        <begin position="484"/>
        <end position="580"/>
    </location>
</feature>
<evidence type="ECO:0000256" key="3">
    <source>
        <dbReference type="PIRNR" id="PIRNR002549"/>
    </source>
</evidence>
<feature type="disulfide bond" evidence="5">
    <location>
        <begin position="40"/>
        <end position="52"/>
    </location>
</feature>
<name>A0A1V1FVP3_9NEOP</name>
<reference evidence="8" key="1">
    <citation type="journal article" date="2017" name="PLoS ONE">
        <title>Caste-, sex-, and age-dependent expression of immune-related genes in a Japanese subterranean termite, Reticulitermes speratus.</title>
        <authorList>
            <person name="Mitaka Y."/>
            <person name="Kobayashi K."/>
            <person name="Matsuura K."/>
        </authorList>
    </citation>
    <scope>NUCLEOTIDE SEQUENCE</scope>
    <source>
        <tissue evidence="8">Whole body</tissue>
    </source>
</reference>
<keyword evidence="6" id="KW-0732">Signal</keyword>
<feature type="disulfide bond" evidence="5">
    <location>
        <begin position="381"/>
        <end position="418"/>
    </location>
</feature>
<keyword evidence="3" id="KW-0406">Ion transport</keyword>
<dbReference type="InterPro" id="IPR001156">
    <property type="entry name" value="Transferrin-like_dom"/>
</dbReference>
<feature type="domain" description="Transferrin-like" evidence="7">
    <location>
        <begin position="378"/>
        <end position="711"/>
    </location>
</feature>
<comment type="similarity">
    <text evidence="3">Belongs to the transferrin family.</text>
</comment>
<feature type="disulfide bond" evidence="5">
    <location>
        <begin position="615"/>
        <end position="631"/>
    </location>
</feature>
<feature type="disulfide bond" evidence="5">
    <location>
        <begin position="211"/>
        <end position="220"/>
    </location>
</feature>
<dbReference type="GO" id="GO:0006826">
    <property type="term" value="P:iron ion transport"/>
    <property type="evidence" value="ECO:0007669"/>
    <property type="project" value="UniProtKB-KW"/>
</dbReference>
<dbReference type="PRINTS" id="PR00422">
    <property type="entry name" value="TRANSFERRIN"/>
</dbReference>
<dbReference type="InterPro" id="IPR016357">
    <property type="entry name" value="Transferrin"/>
</dbReference>
<dbReference type="AlphaFoldDB" id="A0A1V1FVP3"/>
<feature type="disulfide bond" evidence="5">
    <location>
        <begin position="542"/>
        <end position="563"/>
    </location>
</feature>
<dbReference type="PANTHER" id="PTHR11485:SF57">
    <property type="entry name" value="TRANSFERRIN"/>
    <property type="match status" value="1"/>
</dbReference>
<protein>
    <recommendedName>
        <fullName evidence="3">Transferrin</fullName>
    </recommendedName>
</protein>
<feature type="binding site" evidence="4">
    <location>
        <position position="141"/>
    </location>
    <ligand>
        <name>hydrogencarbonate</name>
        <dbReference type="ChEBI" id="CHEBI:17544"/>
        <label>1</label>
    </ligand>
</feature>
<dbReference type="GO" id="GO:0046872">
    <property type="term" value="F:metal ion binding"/>
    <property type="evidence" value="ECO:0007669"/>
    <property type="project" value="UniProtKB-KW"/>
</dbReference>
<dbReference type="GO" id="GO:0005769">
    <property type="term" value="C:early endosome"/>
    <property type="evidence" value="ECO:0007669"/>
    <property type="project" value="TreeGrafter"/>
</dbReference>
<evidence type="ECO:0000256" key="4">
    <source>
        <dbReference type="PIRSR" id="PIRSR002549-2"/>
    </source>
</evidence>
<keyword evidence="3" id="KW-0410">Iron transport</keyword>
<evidence type="ECO:0000256" key="6">
    <source>
        <dbReference type="SAM" id="SignalP"/>
    </source>
</evidence>
<keyword evidence="2 5" id="KW-1015">Disulfide bond</keyword>
<evidence type="ECO:0000256" key="1">
    <source>
        <dbReference type="ARBA" id="ARBA00022737"/>
    </source>
</evidence>
<feature type="signal peptide" evidence="6">
    <location>
        <begin position="1"/>
        <end position="19"/>
    </location>
</feature>
<keyword evidence="1" id="KW-0677">Repeat</keyword>
<organism evidence="8">
    <name type="scientific">Reticulitermes speratus</name>
    <dbReference type="NCBI Taxonomy" id="60591"/>
    <lineage>
        <taxon>Eukaryota</taxon>
        <taxon>Metazoa</taxon>
        <taxon>Ecdysozoa</taxon>
        <taxon>Arthropoda</taxon>
        <taxon>Hexapoda</taxon>
        <taxon>Insecta</taxon>
        <taxon>Pterygota</taxon>
        <taxon>Neoptera</taxon>
        <taxon>Polyneoptera</taxon>
        <taxon>Dictyoptera</taxon>
        <taxon>Blattodea</taxon>
        <taxon>Blattoidea</taxon>
        <taxon>Termitoidae</taxon>
        <taxon>Rhinotermitidae</taxon>
        <taxon>Reticulitermes</taxon>
        <taxon>Frontotermes</taxon>
    </lineage>
</organism>
<feature type="disulfide bond" evidence="5">
    <location>
        <begin position="391"/>
        <end position="409"/>
    </location>
</feature>
<dbReference type="SMART" id="SM00094">
    <property type="entry name" value="TR_FER"/>
    <property type="match status" value="1"/>
</dbReference>
<feature type="disulfide bond" evidence="5">
    <location>
        <begin position="273"/>
        <end position="288"/>
    </location>
</feature>
<dbReference type="GO" id="GO:0005615">
    <property type="term" value="C:extracellular space"/>
    <property type="evidence" value="ECO:0007669"/>
    <property type="project" value="InterPro"/>
</dbReference>
<keyword evidence="3" id="KW-0408">Iron</keyword>
<dbReference type="PANTHER" id="PTHR11485">
    <property type="entry name" value="TRANSFERRIN"/>
    <property type="match status" value="1"/>
</dbReference>
<dbReference type="Pfam" id="PF00405">
    <property type="entry name" value="Transferrin"/>
    <property type="match status" value="2"/>
</dbReference>
<evidence type="ECO:0000313" key="8">
    <source>
        <dbReference type="EMBL" id="BAX07468.1"/>
    </source>
</evidence>
<dbReference type="SUPFAM" id="SSF53850">
    <property type="entry name" value="Periplasmic binding protein-like II"/>
    <property type="match status" value="2"/>
</dbReference>
<dbReference type="GO" id="GO:0055037">
    <property type="term" value="C:recycling endosome"/>
    <property type="evidence" value="ECO:0007669"/>
    <property type="project" value="TreeGrafter"/>
</dbReference>
<dbReference type="EMBL" id="FX985455">
    <property type="protein sequence ID" value="BAX07468.1"/>
    <property type="molecule type" value="mRNA"/>
</dbReference>